<evidence type="ECO:0000313" key="6">
    <source>
        <dbReference type="Proteomes" id="UP000177152"/>
    </source>
</evidence>
<dbReference type="CDD" id="cd01129">
    <property type="entry name" value="PulE-GspE-like"/>
    <property type="match status" value="1"/>
</dbReference>
<dbReference type="InterPro" id="IPR001482">
    <property type="entry name" value="T2SS/T4SS_dom"/>
</dbReference>
<keyword evidence="3" id="KW-0067">ATP-binding</keyword>
<organism evidence="5 6">
    <name type="scientific">Candidatus Sungbacteria bacterium RIFCSPHIGHO2_01_FULL_47_32</name>
    <dbReference type="NCBI Taxonomy" id="1802264"/>
    <lineage>
        <taxon>Bacteria</taxon>
        <taxon>Candidatus Sungiibacteriota</taxon>
    </lineage>
</organism>
<protein>
    <recommendedName>
        <fullName evidence="4">Bacterial type II secretion system protein E domain-containing protein</fullName>
    </recommendedName>
</protein>
<keyword evidence="2" id="KW-0547">Nucleotide-binding</keyword>
<evidence type="ECO:0000256" key="3">
    <source>
        <dbReference type="ARBA" id="ARBA00022840"/>
    </source>
</evidence>
<dbReference type="PANTHER" id="PTHR30258:SF1">
    <property type="entry name" value="PROTEIN TRANSPORT PROTEIN HOFB HOMOLOG"/>
    <property type="match status" value="1"/>
</dbReference>
<evidence type="ECO:0000256" key="2">
    <source>
        <dbReference type="ARBA" id="ARBA00022741"/>
    </source>
</evidence>
<dbReference type="PANTHER" id="PTHR30258">
    <property type="entry name" value="TYPE II SECRETION SYSTEM PROTEIN GSPE-RELATED"/>
    <property type="match status" value="1"/>
</dbReference>
<dbReference type="EMBL" id="MHQC01000051">
    <property type="protein sequence ID" value="OGZ93771.1"/>
    <property type="molecule type" value="Genomic_DNA"/>
</dbReference>
<sequence length="436" mass="48100">MPKDGGIVGGEIQVSEERVQSVLSSVQTMDNVKKFLDEIGNKTISDALEIIIGGALAVGASDVHIEPQDELTRIRYRLDGVLNDLAFIQKILYKFLLSRIKLISGLKLNINNKGQDGRFTIKMQDTEIEVRTSTLPGSYGENIVLRILDPKTISLELESLGFQPWVEKQMAKEIVKPNGMILTTGPTGSGKTTTLYAFLKRVHGPEVKIITLEDPIEYHLKGIEQTQVEKEKGYDFGSGLRSILRQDPDVILVGEIRDLETAETAMHAALTGHLVFSTLHTNDAAGTIPRLIDIGVKPNIIAPAINIAMAQRLVRRLCPQCKKPHTLAESELKEIKNSINGFPKQVEKPDLSKATPFERALEGCVVCHKTGYKGRISVYEILLVDDTVENLILHSPSVGDVRKALFEQGQITMKQDGILKVLTGVTDLEEVLRVIG</sequence>
<evidence type="ECO:0000259" key="4">
    <source>
        <dbReference type="PROSITE" id="PS00662"/>
    </source>
</evidence>
<dbReference type="InterPro" id="IPR027417">
    <property type="entry name" value="P-loop_NTPase"/>
</dbReference>
<dbReference type="InterPro" id="IPR003593">
    <property type="entry name" value="AAA+_ATPase"/>
</dbReference>
<name>A0A1G2K5B3_9BACT</name>
<reference evidence="5 6" key="1">
    <citation type="journal article" date="2016" name="Nat. Commun.">
        <title>Thousands of microbial genomes shed light on interconnected biogeochemical processes in an aquifer system.</title>
        <authorList>
            <person name="Anantharaman K."/>
            <person name="Brown C.T."/>
            <person name="Hug L.A."/>
            <person name="Sharon I."/>
            <person name="Castelle C.J."/>
            <person name="Probst A.J."/>
            <person name="Thomas B.C."/>
            <person name="Singh A."/>
            <person name="Wilkins M.J."/>
            <person name="Karaoz U."/>
            <person name="Brodie E.L."/>
            <person name="Williams K.H."/>
            <person name="Hubbard S.S."/>
            <person name="Banfield J.F."/>
        </authorList>
    </citation>
    <scope>NUCLEOTIDE SEQUENCE [LARGE SCALE GENOMIC DNA]</scope>
</reference>
<dbReference type="SUPFAM" id="SSF52540">
    <property type="entry name" value="P-loop containing nucleoside triphosphate hydrolases"/>
    <property type="match status" value="1"/>
</dbReference>
<gene>
    <name evidence="5" type="ORF">A2633_02685</name>
</gene>
<dbReference type="PROSITE" id="PS00662">
    <property type="entry name" value="T2SP_E"/>
    <property type="match status" value="1"/>
</dbReference>
<dbReference type="SMART" id="SM00382">
    <property type="entry name" value="AAA"/>
    <property type="match status" value="1"/>
</dbReference>
<dbReference type="Proteomes" id="UP000177152">
    <property type="component" value="Unassembled WGS sequence"/>
</dbReference>
<evidence type="ECO:0000313" key="5">
    <source>
        <dbReference type="EMBL" id="OGZ93771.1"/>
    </source>
</evidence>
<evidence type="ECO:0000256" key="1">
    <source>
        <dbReference type="ARBA" id="ARBA00006611"/>
    </source>
</evidence>
<dbReference type="GO" id="GO:0005886">
    <property type="term" value="C:plasma membrane"/>
    <property type="evidence" value="ECO:0007669"/>
    <property type="project" value="TreeGrafter"/>
</dbReference>
<dbReference type="Pfam" id="PF00437">
    <property type="entry name" value="T2SSE"/>
    <property type="match status" value="1"/>
</dbReference>
<dbReference type="AlphaFoldDB" id="A0A1G2K5B3"/>
<proteinExistence type="inferred from homology"/>
<comment type="caution">
    <text evidence="5">The sequence shown here is derived from an EMBL/GenBank/DDBJ whole genome shotgun (WGS) entry which is preliminary data.</text>
</comment>
<dbReference type="GO" id="GO:0016887">
    <property type="term" value="F:ATP hydrolysis activity"/>
    <property type="evidence" value="ECO:0007669"/>
    <property type="project" value="TreeGrafter"/>
</dbReference>
<feature type="domain" description="Bacterial type II secretion system protein E" evidence="4">
    <location>
        <begin position="244"/>
        <end position="258"/>
    </location>
</feature>
<comment type="similarity">
    <text evidence="1">Belongs to the GSP E family.</text>
</comment>
<dbReference type="Gene3D" id="3.40.50.300">
    <property type="entry name" value="P-loop containing nucleotide triphosphate hydrolases"/>
    <property type="match status" value="1"/>
</dbReference>
<dbReference type="GO" id="GO:0005524">
    <property type="term" value="F:ATP binding"/>
    <property type="evidence" value="ECO:0007669"/>
    <property type="project" value="UniProtKB-KW"/>
</dbReference>
<dbReference type="Gene3D" id="3.30.450.90">
    <property type="match status" value="1"/>
</dbReference>
<accession>A0A1G2K5B3</accession>